<feature type="transmembrane region" description="Helical" evidence="9">
    <location>
        <begin position="270"/>
        <end position="288"/>
    </location>
</feature>
<feature type="transmembrane region" description="Helical" evidence="9">
    <location>
        <begin position="294"/>
        <end position="319"/>
    </location>
</feature>
<dbReference type="InterPro" id="IPR022813">
    <property type="entry name" value="SecD/SecF_arch_bac"/>
</dbReference>
<organism evidence="11 12">
    <name type="scientific">Coralloluteibacterium thermophilum</name>
    <dbReference type="NCBI Taxonomy" id="2707049"/>
    <lineage>
        <taxon>Bacteria</taxon>
        <taxon>Pseudomonadati</taxon>
        <taxon>Pseudomonadota</taxon>
        <taxon>Gammaproteobacteria</taxon>
        <taxon>Lysobacterales</taxon>
        <taxon>Lysobacteraceae</taxon>
        <taxon>Coralloluteibacterium</taxon>
    </lineage>
</organism>
<dbReference type="InterPro" id="IPR022646">
    <property type="entry name" value="SecD/SecF_CS"/>
</dbReference>
<comment type="subcellular location">
    <subcellularLocation>
        <location evidence="1 9">Cell membrane</location>
        <topology evidence="1 9">Multi-pass membrane protein</topology>
    </subcellularLocation>
</comment>
<evidence type="ECO:0000256" key="1">
    <source>
        <dbReference type="ARBA" id="ARBA00004651"/>
    </source>
</evidence>
<evidence type="ECO:0000256" key="3">
    <source>
        <dbReference type="ARBA" id="ARBA00022475"/>
    </source>
</evidence>
<dbReference type="Proteomes" id="UP001595892">
    <property type="component" value="Unassembled WGS sequence"/>
</dbReference>
<evidence type="ECO:0000313" key="11">
    <source>
        <dbReference type="EMBL" id="MFC4728155.1"/>
    </source>
</evidence>
<protein>
    <recommendedName>
        <fullName evidence="9">Protein-export membrane protein SecF</fullName>
    </recommendedName>
</protein>
<comment type="function">
    <text evidence="9">Part of the Sec protein translocase complex. Interacts with the SecYEG preprotein conducting channel. SecDF uses the proton motive force (PMF) to complete protein translocation after the ATP-dependent function of SecA.</text>
</comment>
<keyword evidence="3 9" id="KW-1003">Cell membrane</keyword>
<comment type="caution">
    <text evidence="11">The sequence shown here is derived from an EMBL/GenBank/DDBJ whole genome shotgun (WGS) entry which is preliminary data.</text>
</comment>
<dbReference type="Pfam" id="PF02355">
    <property type="entry name" value="SecD_SecF_C"/>
    <property type="match status" value="1"/>
</dbReference>
<dbReference type="InterPro" id="IPR005665">
    <property type="entry name" value="SecF_bac"/>
</dbReference>
<accession>A0ABV9NK14</accession>
<keyword evidence="4 9" id="KW-0812">Transmembrane</keyword>
<evidence type="ECO:0000256" key="4">
    <source>
        <dbReference type="ARBA" id="ARBA00022692"/>
    </source>
</evidence>
<evidence type="ECO:0000256" key="5">
    <source>
        <dbReference type="ARBA" id="ARBA00022927"/>
    </source>
</evidence>
<evidence type="ECO:0000256" key="9">
    <source>
        <dbReference type="HAMAP-Rule" id="MF_01464"/>
    </source>
</evidence>
<comment type="subunit">
    <text evidence="9">Forms a complex with SecD. Part of the essential Sec protein translocation apparatus which comprises SecA, SecYEG and auxiliary proteins SecDF-YajC and YidC.</text>
</comment>
<dbReference type="Gene3D" id="1.20.1640.10">
    <property type="entry name" value="Multidrug efflux transporter AcrB transmembrane domain"/>
    <property type="match status" value="1"/>
</dbReference>
<dbReference type="PANTHER" id="PTHR30081">
    <property type="entry name" value="PROTEIN-EXPORT MEMBRANE PROTEIN SEC"/>
    <property type="match status" value="1"/>
</dbReference>
<feature type="transmembrane region" description="Helical" evidence="9">
    <location>
        <begin position="164"/>
        <end position="185"/>
    </location>
</feature>
<dbReference type="PANTHER" id="PTHR30081:SF8">
    <property type="entry name" value="PROTEIN TRANSLOCASE SUBUNIT SECF"/>
    <property type="match status" value="1"/>
</dbReference>
<dbReference type="NCBIfam" id="TIGR00916">
    <property type="entry name" value="2A0604s01"/>
    <property type="match status" value="1"/>
</dbReference>
<dbReference type="HAMAP" id="MF_01464_B">
    <property type="entry name" value="SecF_B"/>
    <property type="match status" value="1"/>
</dbReference>
<keyword evidence="6 9" id="KW-1133">Transmembrane helix</keyword>
<evidence type="ECO:0000313" key="12">
    <source>
        <dbReference type="Proteomes" id="UP001595892"/>
    </source>
</evidence>
<proteinExistence type="inferred from homology"/>
<dbReference type="NCBIfam" id="TIGR00966">
    <property type="entry name" value="transloc_SecF"/>
    <property type="match status" value="1"/>
</dbReference>
<keyword evidence="7 9" id="KW-0811">Translocation</keyword>
<dbReference type="InterPro" id="IPR055344">
    <property type="entry name" value="SecD_SecF_C_bact"/>
</dbReference>
<dbReference type="EMBL" id="JBHSGG010000023">
    <property type="protein sequence ID" value="MFC4728155.1"/>
    <property type="molecule type" value="Genomic_DNA"/>
</dbReference>
<keyword evidence="12" id="KW-1185">Reference proteome</keyword>
<dbReference type="SUPFAM" id="SSF82866">
    <property type="entry name" value="Multidrug efflux transporter AcrB transmembrane domain"/>
    <property type="match status" value="1"/>
</dbReference>
<keyword evidence="5 9" id="KW-0653">Protein transport</keyword>
<name>A0ABV9NK14_9GAMM</name>
<dbReference type="RefSeq" id="WP_377004177.1">
    <property type="nucleotide sequence ID" value="NZ_JBHSGG010000023.1"/>
</dbReference>
<dbReference type="PRINTS" id="PR01755">
    <property type="entry name" value="SECFTRNLCASE"/>
</dbReference>
<comment type="similarity">
    <text evidence="9">Belongs to the SecD/SecF family. SecF subfamily.</text>
</comment>
<keyword evidence="8 9" id="KW-0472">Membrane</keyword>
<evidence type="ECO:0000259" key="10">
    <source>
        <dbReference type="Pfam" id="PF02355"/>
    </source>
</evidence>
<gene>
    <name evidence="9 11" type="primary">secF</name>
    <name evidence="11" type="ORF">ACFO3Q_08245</name>
</gene>
<dbReference type="InterPro" id="IPR048634">
    <property type="entry name" value="SecD_SecF_C"/>
</dbReference>
<feature type="transmembrane region" description="Helical" evidence="9">
    <location>
        <begin position="20"/>
        <end position="43"/>
    </location>
</feature>
<keyword evidence="2 9" id="KW-0813">Transport</keyword>
<evidence type="ECO:0000256" key="8">
    <source>
        <dbReference type="ARBA" id="ARBA00023136"/>
    </source>
</evidence>
<evidence type="ECO:0000256" key="7">
    <source>
        <dbReference type="ARBA" id="ARBA00023010"/>
    </source>
</evidence>
<feature type="domain" description="Protein export membrane protein SecD/SecF C-terminal" evidence="10">
    <location>
        <begin position="140"/>
        <end position="322"/>
    </location>
</feature>
<comment type="caution">
    <text evidence="9">Lacks conserved residue(s) required for the propagation of feature annotation.</text>
</comment>
<sequence>MEFFNPNSNVDFMRIRRVSVVVALFLVIGSIVTLATKGLNFALDFTGGTLVEVEFDRPVSQSQVQEALSAAGLEGAMVQGFDVSSYAIRLPPSEGGSTQAETDAAAAAAESAAAETGVPVAPGGELDARNAAVAARVVEALAATGAEVTVLGGGFVGPQVGQELATNGLIAVLVVITGIVIYIAMRFEWKFGIATVVGEIHDVVVTLGIFALTGRDFDLVVLAAVLAVDGYSVNDKIVVFDRVRELFRNTTKLSPAEVVNRAINSTLSRTIMTAVTTLLTVVSLYVFGGPTLQGFALVIIIGIIVGTLSTIFLSAPLLLRLGVAKQDLLPKARDEAELARRP</sequence>
<dbReference type="Pfam" id="PF07549">
    <property type="entry name" value="Sec_GG"/>
    <property type="match status" value="1"/>
</dbReference>
<evidence type="ECO:0000256" key="2">
    <source>
        <dbReference type="ARBA" id="ARBA00022448"/>
    </source>
</evidence>
<dbReference type="InterPro" id="IPR022645">
    <property type="entry name" value="SecD/SecF_bac"/>
</dbReference>
<evidence type="ECO:0000256" key="6">
    <source>
        <dbReference type="ARBA" id="ARBA00022989"/>
    </source>
</evidence>
<reference evidence="12" key="1">
    <citation type="journal article" date="2019" name="Int. J. Syst. Evol. Microbiol.">
        <title>The Global Catalogue of Microorganisms (GCM) 10K type strain sequencing project: providing services to taxonomists for standard genome sequencing and annotation.</title>
        <authorList>
            <consortium name="The Broad Institute Genomics Platform"/>
            <consortium name="The Broad Institute Genome Sequencing Center for Infectious Disease"/>
            <person name="Wu L."/>
            <person name="Ma J."/>
        </authorList>
    </citation>
    <scope>NUCLEOTIDE SEQUENCE [LARGE SCALE GENOMIC DNA]</scope>
    <source>
        <strain evidence="12">CGMCC 1.13574</strain>
    </source>
</reference>